<evidence type="ECO:0000313" key="1">
    <source>
        <dbReference type="EMBL" id="CAK0881325.1"/>
    </source>
</evidence>
<dbReference type="Proteomes" id="UP001189429">
    <property type="component" value="Unassembled WGS sequence"/>
</dbReference>
<accession>A0ABN9W8K5</accession>
<protein>
    <submittedName>
        <fullName evidence="1">Uncharacterized protein</fullName>
    </submittedName>
</protein>
<comment type="caution">
    <text evidence="1">The sequence shown here is derived from an EMBL/GenBank/DDBJ whole genome shotgun (WGS) entry which is preliminary data.</text>
</comment>
<name>A0ABN9W8K5_9DINO</name>
<evidence type="ECO:0000313" key="2">
    <source>
        <dbReference type="Proteomes" id="UP001189429"/>
    </source>
</evidence>
<gene>
    <name evidence="1" type="ORF">PCOR1329_LOCUS64229</name>
</gene>
<organism evidence="1 2">
    <name type="scientific">Prorocentrum cordatum</name>
    <dbReference type="NCBI Taxonomy" id="2364126"/>
    <lineage>
        <taxon>Eukaryota</taxon>
        <taxon>Sar</taxon>
        <taxon>Alveolata</taxon>
        <taxon>Dinophyceae</taxon>
        <taxon>Prorocentrales</taxon>
        <taxon>Prorocentraceae</taxon>
        <taxon>Prorocentrum</taxon>
    </lineage>
</organism>
<sequence>MGAALSSCIDLQRVAITTILGWLTPIDQDFGPFGIELNRATLAEDSGDTHIDLKEFNLDNVVLSGKVTADLPMLGEQELPINLNLSLFKSFSSSLCTVDVCDFDFSANEDADGDVDEDQVKDRDFDFGSLMGGLGAAASGFAGGGLAGAFQQVMNMDEVKGWVCEQVSDIINDQIKQRVTGGDSDSDSD</sequence>
<reference evidence="1" key="1">
    <citation type="submission" date="2023-10" db="EMBL/GenBank/DDBJ databases">
        <authorList>
            <person name="Chen Y."/>
            <person name="Shah S."/>
            <person name="Dougan E. K."/>
            <person name="Thang M."/>
            <person name="Chan C."/>
        </authorList>
    </citation>
    <scope>NUCLEOTIDE SEQUENCE [LARGE SCALE GENOMIC DNA]</scope>
</reference>
<dbReference type="EMBL" id="CAUYUJ010018178">
    <property type="protein sequence ID" value="CAK0881325.1"/>
    <property type="molecule type" value="Genomic_DNA"/>
</dbReference>
<keyword evidence="2" id="KW-1185">Reference proteome</keyword>
<proteinExistence type="predicted"/>